<evidence type="ECO:0000313" key="3">
    <source>
        <dbReference type="Proteomes" id="UP001381693"/>
    </source>
</evidence>
<comment type="caution">
    <text evidence="2">The sequence shown here is derived from an EMBL/GenBank/DDBJ whole genome shotgun (WGS) entry which is preliminary data.</text>
</comment>
<evidence type="ECO:0000313" key="2">
    <source>
        <dbReference type="EMBL" id="KAK7072102.1"/>
    </source>
</evidence>
<protein>
    <submittedName>
        <fullName evidence="2">Uncharacterized protein</fullName>
    </submittedName>
</protein>
<evidence type="ECO:0000256" key="1">
    <source>
        <dbReference type="SAM" id="MobiDB-lite"/>
    </source>
</evidence>
<keyword evidence="3" id="KW-1185">Reference proteome</keyword>
<organism evidence="2 3">
    <name type="scientific">Halocaridina rubra</name>
    <name type="common">Hawaiian red shrimp</name>
    <dbReference type="NCBI Taxonomy" id="373956"/>
    <lineage>
        <taxon>Eukaryota</taxon>
        <taxon>Metazoa</taxon>
        <taxon>Ecdysozoa</taxon>
        <taxon>Arthropoda</taxon>
        <taxon>Crustacea</taxon>
        <taxon>Multicrustacea</taxon>
        <taxon>Malacostraca</taxon>
        <taxon>Eumalacostraca</taxon>
        <taxon>Eucarida</taxon>
        <taxon>Decapoda</taxon>
        <taxon>Pleocyemata</taxon>
        <taxon>Caridea</taxon>
        <taxon>Atyoidea</taxon>
        <taxon>Atyidae</taxon>
        <taxon>Halocaridina</taxon>
    </lineage>
</organism>
<accession>A0AAN8WTS7</accession>
<dbReference type="Proteomes" id="UP001381693">
    <property type="component" value="Unassembled WGS sequence"/>
</dbReference>
<feature type="region of interest" description="Disordered" evidence="1">
    <location>
        <begin position="1"/>
        <end position="23"/>
    </location>
</feature>
<sequence length="80" mass="9135">ITNELHSTGTNAEPRAGERKTWSPGRHMQNAFWSLQMVLQWSRSGIKFGELESLYAPDIFSIADLEINIYCREECGDAFL</sequence>
<dbReference type="AlphaFoldDB" id="A0AAN8WTS7"/>
<reference evidence="2 3" key="1">
    <citation type="submission" date="2023-11" db="EMBL/GenBank/DDBJ databases">
        <title>Halocaridina rubra genome assembly.</title>
        <authorList>
            <person name="Smith C."/>
        </authorList>
    </citation>
    <scope>NUCLEOTIDE SEQUENCE [LARGE SCALE GENOMIC DNA]</scope>
    <source>
        <strain evidence="2">EP-1</strain>
        <tissue evidence="2">Whole</tissue>
    </source>
</reference>
<feature type="non-terminal residue" evidence="2">
    <location>
        <position position="1"/>
    </location>
</feature>
<proteinExistence type="predicted"/>
<gene>
    <name evidence="2" type="ORF">SK128_002546</name>
</gene>
<dbReference type="EMBL" id="JAXCGZ010013688">
    <property type="protein sequence ID" value="KAK7072102.1"/>
    <property type="molecule type" value="Genomic_DNA"/>
</dbReference>
<name>A0AAN8WTS7_HALRR</name>
<feature type="compositionally biased region" description="Polar residues" evidence="1">
    <location>
        <begin position="1"/>
        <end position="11"/>
    </location>
</feature>